<dbReference type="Proteomes" id="UP000708208">
    <property type="component" value="Unassembled WGS sequence"/>
</dbReference>
<protein>
    <submittedName>
        <fullName evidence="1">Uncharacterized protein</fullName>
    </submittedName>
</protein>
<reference evidence="1" key="1">
    <citation type="submission" date="2021-06" db="EMBL/GenBank/DDBJ databases">
        <authorList>
            <person name="Hodson N. C."/>
            <person name="Mongue J. A."/>
            <person name="Jaron S. K."/>
        </authorList>
    </citation>
    <scope>NUCLEOTIDE SEQUENCE</scope>
</reference>
<dbReference type="AlphaFoldDB" id="A0A8J2JMR5"/>
<accession>A0A8J2JMR5</accession>
<sequence>TVSCGYKGTCRVKSIPKVKYCRGLNNFSPGIRRQKPFGQRTLQRLLHFLSGALVPSNTISIALNLTVSEDMPFNSIFPLALRSFIKERFNTKSQSKSRPNLLEEEDDWGTVSALSASTPNIFQEPMVTDLWDGDETIIDDDLVLDQLEVDNSGERFDWRESNFNGGWNNSDRVFAQAKRAGGKRRRIPPRRAGSEESLLDTEMSSIETVSSKSLTNLLECSLNSSQKKNATKRDACGHIVFKDDDWGFIKGLNYKARENEDIRKSKFVRK</sequence>
<gene>
    <name evidence="1" type="ORF">AFUS01_LOCUS11603</name>
</gene>
<comment type="caution">
    <text evidence="1">The sequence shown here is derived from an EMBL/GenBank/DDBJ whole genome shotgun (WGS) entry which is preliminary data.</text>
</comment>
<proteinExistence type="predicted"/>
<feature type="non-terminal residue" evidence="1">
    <location>
        <position position="1"/>
    </location>
</feature>
<evidence type="ECO:0000313" key="1">
    <source>
        <dbReference type="EMBL" id="CAG7722472.1"/>
    </source>
</evidence>
<keyword evidence="2" id="KW-1185">Reference proteome</keyword>
<organism evidence="1 2">
    <name type="scientific">Allacma fusca</name>
    <dbReference type="NCBI Taxonomy" id="39272"/>
    <lineage>
        <taxon>Eukaryota</taxon>
        <taxon>Metazoa</taxon>
        <taxon>Ecdysozoa</taxon>
        <taxon>Arthropoda</taxon>
        <taxon>Hexapoda</taxon>
        <taxon>Collembola</taxon>
        <taxon>Symphypleona</taxon>
        <taxon>Sminthuridae</taxon>
        <taxon>Allacma</taxon>
    </lineage>
</organism>
<dbReference type="EMBL" id="CAJVCH010089647">
    <property type="protein sequence ID" value="CAG7722472.1"/>
    <property type="molecule type" value="Genomic_DNA"/>
</dbReference>
<evidence type="ECO:0000313" key="2">
    <source>
        <dbReference type="Proteomes" id="UP000708208"/>
    </source>
</evidence>
<name>A0A8J2JMR5_9HEXA</name>